<evidence type="ECO:0000313" key="2">
    <source>
        <dbReference type="Proteomes" id="UP001140234"/>
    </source>
</evidence>
<protein>
    <submittedName>
        <fullName evidence="1">Uncharacterized protein</fullName>
    </submittedName>
</protein>
<reference evidence="1" key="1">
    <citation type="submission" date="2022-07" db="EMBL/GenBank/DDBJ databases">
        <title>Phylogenomic reconstructions and comparative analyses of Kickxellomycotina fungi.</title>
        <authorList>
            <person name="Reynolds N.K."/>
            <person name="Stajich J.E."/>
            <person name="Barry K."/>
            <person name="Grigoriev I.V."/>
            <person name="Crous P."/>
            <person name="Smith M.E."/>
        </authorList>
    </citation>
    <scope>NUCLEOTIDE SEQUENCE</scope>
    <source>
        <strain evidence="1">CBS 109366</strain>
    </source>
</reference>
<organism evidence="1 2">
    <name type="scientific">Coemansia nantahalensis</name>
    <dbReference type="NCBI Taxonomy" id="2789366"/>
    <lineage>
        <taxon>Eukaryota</taxon>
        <taxon>Fungi</taxon>
        <taxon>Fungi incertae sedis</taxon>
        <taxon>Zoopagomycota</taxon>
        <taxon>Kickxellomycotina</taxon>
        <taxon>Kickxellomycetes</taxon>
        <taxon>Kickxellales</taxon>
        <taxon>Kickxellaceae</taxon>
        <taxon>Coemansia</taxon>
    </lineage>
</organism>
<accession>A0ACC1JMY8</accession>
<evidence type="ECO:0000313" key="1">
    <source>
        <dbReference type="EMBL" id="KAJ2763908.1"/>
    </source>
</evidence>
<dbReference type="Proteomes" id="UP001140234">
    <property type="component" value="Unassembled WGS sequence"/>
</dbReference>
<keyword evidence="2" id="KW-1185">Reference proteome</keyword>
<feature type="non-terminal residue" evidence="1">
    <location>
        <position position="1"/>
    </location>
</feature>
<sequence length="147" mass="16189">SQISGLKIDAERRDAEWSAQREELQKKLANAEKQVVKAAAVGRNSSKKKDQQQSAALDSLRSDLAAKDDQIAALGQKVTELTAQAKAAAGVDELKSRIAALEKEQEDLLVYLADQDQQAKEYRARLRKHGEDIPLSDDDGDNDDDDE</sequence>
<dbReference type="EMBL" id="JANBUJ010002565">
    <property type="protein sequence ID" value="KAJ2763908.1"/>
    <property type="molecule type" value="Genomic_DNA"/>
</dbReference>
<comment type="caution">
    <text evidence="1">The sequence shown here is derived from an EMBL/GenBank/DDBJ whole genome shotgun (WGS) entry which is preliminary data.</text>
</comment>
<gene>
    <name evidence="1" type="ORF">IWQ57_005386</name>
</gene>
<proteinExistence type="predicted"/>
<name>A0ACC1JMY8_9FUNG</name>